<dbReference type="GO" id="GO:0008137">
    <property type="term" value="F:NADH dehydrogenase (ubiquinone) activity"/>
    <property type="evidence" value="ECO:0007669"/>
    <property type="project" value="InterPro"/>
</dbReference>
<dbReference type="GO" id="GO:0016020">
    <property type="term" value="C:membrane"/>
    <property type="evidence" value="ECO:0007669"/>
    <property type="project" value="UniProtKB-SubCell"/>
</dbReference>
<dbReference type="GO" id="GO:0003954">
    <property type="term" value="F:NADH dehydrogenase activity"/>
    <property type="evidence" value="ECO:0007669"/>
    <property type="project" value="TreeGrafter"/>
</dbReference>
<dbReference type="GO" id="GO:0042773">
    <property type="term" value="P:ATP synthesis coupled electron transport"/>
    <property type="evidence" value="ECO:0007669"/>
    <property type="project" value="InterPro"/>
</dbReference>
<comment type="caution">
    <text evidence="5">The sequence shown here is derived from an EMBL/GenBank/DDBJ whole genome shotgun (WGS) entry which is preliminary data.</text>
</comment>
<keyword evidence="3" id="KW-1133">Transmembrane helix</keyword>
<feature type="transmembrane region" description="Helical" evidence="3">
    <location>
        <begin position="230"/>
        <end position="252"/>
    </location>
</feature>
<dbReference type="PANTHER" id="PTHR43507">
    <property type="entry name" value="NADH-UBIQUINONE OXIDOREDUCTASE CHAIN 4"/>
    <property type="match status" value="1"/>
</dbReference>
<dbReference type="OrthoDB" id="238919at2"/>
<feature type="transmembrane region" description="Helical" evidence="3">
    <location>
        <begin position="198"/>
        <end position="218"/>
    </location>
</feature>
<organism evidence="5 6">
    <name type="scientific">Novipirellula aureliae</name>
    <dbReference type="NCBI Taxonomy" id="2527966"/>
    <lineage>
        <taxon>Bacteria</taxon>
        <taxon>Pseudomonadati</taxon>
        <taxon>Planctomycetota</taxon>
        <taxon>Planctomycetia</taxon>
        <taxon>Pirellulales</taxon>
        <taxon>Pirellulaceae</taxon>
        <taxon>Novipirellula</taxon>
    </lineage>
</organism>
<evidence type="ECO:0000256" key="2">
    <source>
        <dbReference type="RuleBase" id="RU000320"/>
    </source>
</evidence>
<dbReference type="PANTHER" id="PTHR43507:SF1">
    <property type="entry name" value="NADH-UBIQUINONE OXIDOREDUCTASE CHAIN 4"/>
    <property type="match status" value="1"/>
</dbReference>
<dbReference type="GO" id="GO:0048039">
    <property type="term" value="F:ubiquinone binding"/>
    <property type="evidence" value="ECO:0007669"/>
    <property type="project" value="TreeGrafter"/>
</dbReference>
<feature type="transmembrane region" description="Helical" evidence="3">
    <location>
        <begin position="435"/>
        <end position="451"/>
    </location>
</feature>
<dbReference type="GO" id="GO:0012505">
    <property type="term" value="C:endomembrane system"/>
    <property type="evidence" value="ECO:0007669"/>
    <property type="project" value="UniProtKB-SubCell"/>
</dbReference>
<accession>A0A5C6DCX9</accession>
<feature type="transmembrane region" description="Helical" evidence="3">
    <location>
        <begin position="35"/>
        <end position="52"/>
    </location>
</feature>
<evidence type="ECO:0000259" key="4">
    <source>
        <dbReference type="Pfam" id="PF00361"/>
    </source>
</evidence>
<dbReference type="RefSeq" id="WP_146602580.1">
    <property type="nucleotide sequence ID" value="NZ_SJPY01000011.1"/>
</dbReference>
<evidence type="ECO:0000256" key="1">
    <source>
        <dbReference type="ARBA" id="ARBA00004127"/>
    </source>
</evidence>
<evidence type="ECO:0000256" key="3">
    <source>
        <dbReference type="SAM" id="Phobius"/>
    </source>
</evidence>
<gene>
    <name evidence="5" type="primary">ndhD1</name>
    <name evidence="5" type="ORF">Q31b_55020</name>
</gene>
<keyword evidence="2 3" id="KW-0812">Transmembrane</keyword>
<name>A0A5C6DCX9_9BACT</name>
<feature type="transmembrane region" description="Helical" evidence="3">
    <location>
        <begin position="158"/>
        <end position="178"/>
    </location>
</feature>
<keyword evidence="6" id="KW-1185">Reference proteome</keyword>
<dbReference type="EMBL" id="SJPY01000011">
    <property type="protein sequence ID" value="TWU34548.1"/>
    <property type="molecule type" value="Genomic_DNA"/>
</dbReference>
<dbReference type="Pfam" id="PF00361">
    <property type="entry name" value="Proton_antipo_M"/>
    <property type="match status" value="1"/>
</dbReference>
<feature type="transmembrane region" description="Helical" evidence="3">
    <location>
        <begin position="356"/>
        <end position="378"/>
    </location>
</feature>
<evidence type="ECO:0000313" key="6">
    <source>
        <dbReference type="Proteomes" id="UP000315471"/>
    </source>
</evidence>
<dbReference type="AlphaFoldDB" id="A0A5C6DCX9"/>
<feature type="transmembrane region" description="Helical" evidence="3">
    <location>
        <begin position="258"/>
        <end position="280"/>
    </location>
</feature>
<feature type="transmembrane region" description="Helical" evidence="3">
    <location>
        <begin position="6"/>
        <end position="23"/>
    </location>
</feature>
<evidence type="ECO:0000313" key="5">
    <source>
        <dbReference type="EMBL" id="TWU34548.1"/>
    </source>
</evidence>
<dbReference type="Proteomes" id="UP000315471">
    <property type="component" value="Unassembled WGS sequence"/>
</dbReference>
<keyword evidence="5" id="KW-0560">Oxidoreductase</keyword>
<sequence length="482" mass="52349">MPEMHFPWLELSILIPLMGSVLVRLPKNREFARKLCVAICVLTLACTIGEFWDFASLDRFEAHDHGGLLSYLFRQGLFVVDELSAPLFPLTALIFLMTFLSTLKTKLDRFSLSGTLVSESILLATFSCRAGWLLVVLLALGTLPPLIELAYRRREGIRVYAIHMGLFVACLIAGWALLPSEAYTMDAATISSKLTFRFLLSGALLTIAGLIRSGVAPLHCWMTDLFERATLGTALLFVVPMPGVYALMRLVLPIAPSWALQSIAILSLITSVYAAAMALVETDARKFFCYLFLSHASLVLVGLELVTAVGLTGALCLWLSVGLSLSGLGLTLRSVEARMGRIDLSRFHGLHEHTPILAGLFLLTGLASIGFPGTIGFIGTELLVEGAVGVYPLIGMAVVVAAALNGIAILRVYFRVFSGTQFSATVSFMAKREERFAVLVLTLLIIGGGLWPQPSVASRYHAAKALIQKRLDQEVSHPPPES</sequence>
<feature type="transmembrane region" description="Helical" evidence="3">
    <location>
        <begin position="287"/>
        <end position="311"/>
    </location>
</feature>
<dbReference type="EC" id="1.6.5.-" evidence="5"/>
<feature type="domain" description="NADH:quinone oxidoreductase/Mrp antiporter transmembrane" evidence="4">
    <location>
        <begin position="195"/>
        <end position="403"/>
    </location>
</feature>
<keyword evidence="3" id="KW-0472">Membrane</keyword>
<feature type="transmembrane region" description="Helical" evidence="3">
    <location>
        <begin position="390"/>
        <end position="414"/>
    </location>
</feature>
<protein>
    <submittedName>
        <fullName evidence="5">NAD(P)H-quinone oxidoreductase chain 4 1</fullName>
        <ecNumber evidence="5">1.6.5.-</ecNumber>
    </submittedName>
</protein>
<feature type="transmembrane region" description="Helical" evidence="3">
    <location>
        <begin position="83"/>
        <end position="103"/>
    </location>
</feature>
<proteinExistence type="predicted"/>
<dbReference type="InterPro" id="IPR001750">
    <property type="entry name" value="ND/Mrp_TM"/>
</dbReference>
<comment type="subcellular location">
    <subcellularLocation>
        <location evidence="1">Endomembrane system</location>
        <topology evidence="1">Multi-pass membrane protein</topology>
    </subcellularLocation>
    <subcellularLocation>
        <location evidence="2">Membrane</location>
        <topology evidence="2">Multi-pass membrane protein</topology>
    </subcellularLocation>
</comment>
<reference evidence="5 6" key="1">
    <citation type="submission" date="2019-02" db="EMBL/GenBank/DDBJ databases">
        <title>Deep-cultivation of Planctomycetes and their phenomic and genomic characterization uncovers novel biology.</title>
        <authorList>
            <person name="Wiegand S."/>
            <person name="Jogler M."/>
            <person name="Boedeker C."/>
            <person name="Pinto D."/>
            <person name="Vollmers J."/>
            <person name="Rivas-Marin E."/>
            <person name="Kohn T."/>
            <person name="Peeters S.H."/>
            <person name="Heuer A."/>
            <person name="Rast P."/>
            <person name="Oberbeckmann S."/>
            <person name="Bunk B."/>
            <person name="Jeske O."/>
            <person name="Meyerdierks A."/>
            <person name="Storesund J.E."/>
            <person name="Kallscheuer N."/>
            <person name="Luecker S."/>
            <person name="Lage O.M."/>
            <person name="Pohl T."/>
            <person name="Merkel B.J."/>
            <person name="Hornburger P."/>
            <person name="Mueller R.-W."/>
            <person name="Bruemmer F."/>
            <person name="Labrenz M."/>
            <person name="Spormann A.M."/>
            <person name="Op Den Camp H."/>
            <person name="Overmann J."/>
            <person name="Amann R."/>
            <person name="Jetten M.S.M."/>
            <person name="Mascher T."/>
            <person name="Medema M.H."/>
            <person name="Devos D.P."/>
            <person name="Kaster A.-K."/>
            <person name="Ovreas L."/>
            <person name="Rohde M."/>
            <person name="Galperin M.Y."/>
            <person name="Jogler C."/>
        </authorList>
    </citation>
    <scope>NUCLEOTIDE SEQUENCE [LARGE SCALE GENOMIC DNA]</scope>
    <source>
        <strain evidence="5 6">Q31b</strain>
    </source>
</reference>
<feature type="transmembrane region" description="Helical" evidence="3">
    <location>
        <begin position="317"/>
        <end position="335"/>
    </location>
</feature>
<dbReference type="InterPro" id="IPR003918">
    <property type="entry name" value="NADH_UbQ_OxRdtase"/>
</dbReference>
<dbReference type="GO" id="GO:0015990">
    <property type="term" value="P:electron transport coupled proton transport"/>
    <property type="evidence" value="ECO:0007669"/>
    <property type="project" value="TreeGrafter"/>
</dbReference>